<sequence>MALGGQMLNPRIMSHGDTLKATATATALEAQEDAQMSCNVTLGGESREILEQVTLYSFFGPILNLSHATAHEGTMVTVICVAGPQVQVTLDGAPIPGMGLPAQLQLNASESDDGRNFSCKARLRVGGETLLKNRSVQLHVLYGPRIDGTQCPQHVTWKVKSRQVLWCQARGNPTPTLQCSQESSSLRVPVGTPITVTSKHNGTYQCQAVSPLGSTTMKVVLEVRDRNGRSVTIALVVLGVLGLVTVSAALLYIYCGKKQSGIYHVRNGGTSLPLTTRQPQRLAEEETS</sequence>
<keyword evidence="1" id="KW-1185">Reference proteome</keyword>
<organism evidence="1 2">
    <name type="scientific">Echinops telfairi</name>
    <name type="common">Lesser hedgehog tenrec</name>
    <dbReference type="NCBI Taxonomy" id="9371"/>
    <lineage>
        <taxon>Eukaryota</taxon>
        <taxon>Metazoa</taxon>
        <taxon>Chordata</taxon>
        <taxon>Craniata</taxon>
        <taxon>Vertebrata</taxon>
        <taxon>Euteleostomi</taxon>
        <taxon>Mammalia</taxon>
        <taxon>Eutheria</taxon>
        <taxon>Afrotheria</taxon>
        <taxon>Tenrecidae</taxon>
        <taxon>Tenrecinae</taxon>
        <taxon>Echinops</taxon>
    </lineage>
</organism>
<reference evidence="2" key="1">
    <citation type="submission" date="2025-08" db="UniProtKB">
        <authorList>
            <consortium name="RefSeq"/>
        </authorList>
    </citation>
    <scope>IDENTIFICATION</scope>
</reference>
<proteinExistence type="predicted"/>
<name>A0AC55D3G1_ECHTE</name>
<gene>
    <name evidence="2" type="primary">ICAM3</name>
</gene>
<protein>
    <submittedName>
        <fullName evidence="2">Intercellular adhesion molecule 3</fullName>
    </submittedName>
</protein>
<evidence type="ECO:0000313" key="2">
    <source>
        <dbReference type="RefSeq" id="XP_045146285.1"/>
    </source>
</evidence>
<evidence type="ECO:0000313" key="1">
    <source>
        <dbReference type="Proteomes" id="UP000694863"/>
    </source>
</evidence>
<accession>A0AC55D3G1</accession>
<dbReference type="Proteomes" id="UP000694863">
    <property type="component" value="Unplaced"/>
</dbReference>
<dbReference type="RefSeq" id="XP_045146285.1">
    <property type="nucleotide sequence ID" value="XM_045290350.1"/>
</dbReference>